<dbReference type="PANTHER" id="PTHR11952">
    <property type="entry name" value="UDP- GLUCOSE PYROPHOSPHORYLASE"/>
    <property type="match status" value="1"/>
</dbReference>
<evidence type="ECO:0000256" key="4">
    <source>
        <dbReference type="ARBA" id="ARBA00022679"/>
    </source>
</evidence>
<evidence type="ECO:0000256" key="2">
    <source>
        <dbReference type="ARBA" id="ARBA00010401"/>
    </source>
</evidence>
<dbReference type="AlphaFoldDB" id="A0A060SKP8"/>
<organism evidence="7 8">
    <name type="scientific">Pycnoporus cinnabarinus</name>
    <name type="common">Cinnabar-red polypore</name>
    <name type="synonym">Trametes cinnabarina</name>
    <dbReference type="NCBI Taxonomy" id="5643"/>
    <lineage>
        <taxon>Eukaryota</taxon>
        <taxon>Fungi</taxon>
        <taxon>Dikarya</taxon>
        <taxon>Basidiomycota</taxon>
        <taxon>Agaricomycotina</taxon>
        <taxon>Agaricomycetes</taxon>
        <taxon>Polyporales</taxon>
        <taxon>Polyporaceae</taxon>
        <taxon>Trametes</taxon>
    </lineage>
</organism>
<protein>
    <recommendedName>
        <fullName evidence="3">UDP-N-acetylglucosamine diphosphorylase</fullName>
        <ecNumber evidence="3">2.7.7.23</ecNumber>
    </recommendedName>
</protein>
<dbReference type="Pfam" id="PF01704">
    <property type="entry name" value="UDPGP"/>
    <property type="match status" value="1"/>
</dbReference>
<evidence type="ECO:0000256" key="1">
    <source>
        <dbReference type="ARBA" id="ARBA00005208"/>
    </source>
</evidence>
<keyword evidence="8" id="KW-1185">Reference proteome</keyword>
<dbReference type="HOGENOM" id="CLU_025603_1_1_1"/>
<dbReference type="InterPro" id="IPR029044">
    <property type="entry name" value="Nucleotide-diphossugar_trans"/>
</dbReference>
<dbReference type="Gene3D" id="3.90.550.10">
    <property type="entry name" value="Spore Coat Polysaccharide Biosynthesis Protein SpsA, Chain A"/>
    <property type="match status" value="1"/>
</dbReference>
<evidence type="ECO:0000313" key="8">
    <source>
        <dbReference type="Proteomes" id="UP000029665"/>
    </source>
</evidence>
<gene>
    <name evidence="7" type="ORF">BN946_scf185007.g57</name>
</gene>
<dbReference type="InterPro" id="IPR002618">
    <property type="entry name" value="UDPGP_fam"/>
</dbReference>
<evidence type="ECO:0000256" key="3">
    <source>
        <dbReference type="ARBA" id="ARBA00012457"/>
    </source>
</evidence>
<dbReference type="FunFam" id="3.90.550.10:FF:000075">
    <property type="entry name" value="Probable UDP-N-acetylglucosamine pyrophosphorylase"/>
    <property type="match status" value="1"/>
</dbReference>
<dbReference type="GO" id="GO:0003977">
    <property type="term" value="F:UDP-N-acetylglucosamine diphosphorylase activity"/>
    <property type="evidence" value="ECO:0007669"/>
    <property type="project" value="UniProtKB-EC"/>
</dbReference>
<dbReference type="SUPFAM" id="SSF53448">
    <property type="entry name" value="Nucleotide-diphospho-sugar transferases"/>
    <property type="match status" value="1"/>
</dbReference>
<evidence type="ECO:0000313" key="7">
    <source>
        <dbReference type="EMBL" id="CDO73003.1"/>
    </source>
</evidence>
<dbReference type="InterPro" id="IPR039741">
    <property type="entry name" value="UDP-sugar_pyrophosphorylase"/>
</dbReference>
<comment type="pathway">
    <text evidence="1">Nucleotide-sugar biosynthesis; UDP-N-acetyl-alpha-D-glucosamine biosynthesis; UDP-N-acetyl-alpha-D-glucosamine from N-acetyl-alpha-D-glucosamine 1-phosphate: step 1/1.</text>
</comment>
<evidence type="ECO:0000256" key="6">
    <source>
        <dbReference type="ARBA" id="ARBA00048493"/>
    </source>
</evidence>
<dbReference type="OMA" id="YFQVDNP"/>
<dbReference type="EC" id="2.7.7.23" evidence="3"/>
<keyword evidence="4" id="KW-0808">Transferase</keyword>
<dbReference type="STRING" id="5643.A0A060SKP8"/>
<accession>A0A060SKP8</accession>
<dbReference type="OrthoDB" id="532420at2759"/>
<name>A0A060SKP8_PYCCI</name>
<comment type="similarity">
    <text evidence="2">Belongs to the UDPGP type 1 family.</text>
</comment>
<dbReference type="EMBL" id="CCBP010000119">
    <property type="protein sequence ID" value="CDO73003.1"/>
    <property type="molecule type" value="Genomic_DNA"/>
</dbReference>
<dbReference type="GO" id="GO:0006048">
    <property type="term" value="P:UDP-N-acetylglucosamine biosynthetic process"/>
    <property type="evidence" value="ECO:0007669"/>
    <property type="project" value="TreeGrafter"/>
</dbReference>
<evidence type="ECO:0000256" key="5">
    <source>
        <dbReference type="ARBA" id="ARBA00022695"/>
    </source>
</evidence>
<comment type="catalytic activity">
    <reaction evidence="6">
        <text>N-acetyl-alpha-D-glucosamine 1-phosphate + UTP + H(+) = UDP-N-acetyl-alpha-D-glucosamine + diphosphate</text>
        <dbReference type="Rhea" id="RHEA:13509"/>
        <dbReference type="ChEBI" id="CHEBI:15378"/>
        <dbReference type="ChEBI" id="CHEBI:33019"/>
        <dbReference type="ChEBI" id="CHEBI:46398"/>
        <dbReference type="ChEBI" id="CHEBI:57705"/>
        <dbReference type="ChEBI" id="CHEBI:57776"/>
        <dbReference type="EC" id="2.7.7.23"/>
    </reaction>
</comment>
<dbReference type="PANTHER" id="PTHR11952:SF2">
    <property type="entry name" value="LD24639P"/>
    <property type="match status" value="1"/>
</dbReference>
<reference evidence="7" key="1">
    <citation type="submission" date="2014-01" db="EMBL/GenBank/DDBJ databases">
        <title>The genome of the white-rot fungus Pycnoporus cinnabarinus: a basidiomycete model with a versatile arsenal for lignocellulosic biomass breakdown.</title>
        <authorList>
            <person name="Levasseur A."/>
            <person name="Lomascolo A."/>
            <person name="Ruiz-Duenas F.J."/>
            <person name="Uzan E."/>
            <person name="Piumi F."/>
            <person name="Kues U."/>
            <person name="Ram A.F.J."/>
            <person name="Murat C."/>
            <person name="Haon M."/>
            <person name="Benoit I."/>
            <person name="Arfi Y."/>
            <person name="Chevret D."/>
            <person name="Drula E."/>
            <person name="Kwon M.J."/>
            <person name="Gouret P."/>
            <person name="Lesage-Meessen L."/>
            <person name="Lombard V."/>
            <person name="Mariette J."/>
            <person name="Noirot C."/>
            <person name="Park J."/>
            <person name="Patyshakuliyeva A."/>
            <person name="Wieneger R.A.B."/>
            <person name="Wosten H.A.B."/>
            <person name="Martin F."/>
            <person name="Coutinho P.M."/>
            <person name="de Vries R."/>
            <person name="Martinez A.T."/>
            <person name="Klopp C."/>
            <person name="Pontarotti P."/>
            <person name="Henrissat B."/>
            <person name="Record E."/>
        </authorList>
    </citation>
    <scope>NUCLEOTIDE SEQUENCE [LARGE SCALE GENOMIC DNA]</scope>
    <source>
        <strain evidence="7">BRFM137</strain>
    </source>
</reference>
<dbReference type="Proteomes" id="UP000029665">
    <property type="component" value="Unassembled WGS sequence"/>
</dbReference>
<keyword evidence="5" id="KW-0548">Nucleotidyltransferase</keyword>
<comment type="caution">
    <text evidence="7">The sequence shown here is derived from an EMBL/GenBank/DDBJ whole genome shotgun (WGS) entry which is preliminary data.</text>
</comment>
<proteinExistence type="inferred from homology"/>
<dbReference type="CDD" id="cd04193">
    <property type="entry name" value="UDPGlcNAc_PPase"/>
    <property type="match status" value="1"/>
</dbReference>
<sequence length="579" mass="64134">MRVVMIGGSVHGVEDSHERKRRREPVRGLCETLETATSELCDLRQYATVKRLQPRTLSTTHSFLSLPSLSPPSTAPLFLPVSAVLRVMSIDALRQRYEAAGQGHLFTFWDDLSESEREQLRAQLEALDIERVNRIYNKAVSSEKELKESAGKEAIEPLPEDATDSVIGLPEKEREWREIGLHAIARGEVGVLLMAGGQGTRLGSSAPKGCYDIGLPSHKSLFQYQAERIARLQKIAEEAAGKPAGSVVIPWYVMTSGPTRQVTEAFFKQHKFFGLDPKNVIIFEQGTLPCLTMDGKVLLETRSRVAVAPDGNGGVYAALRRPLSPSDPSHTVLSDLERRKIRYVHSYCVDNCLVRIADPVFVGYGIQKQADCATKVVPKAYPTESVGVVARRGDKFSVVEYSEISREQAERRDANGGLAFRAANIVNHFYTTDFLKSVKAFEEELAFHIARKKIPHVDLSTGESIKPASPNGMKLEMFVFDVFPFTKRFAVLEVERREEFSPLKNAPGTGADDPDTSRRDLLAQHRRFLEAAGAKVADGVEIELSPLVTYAGEGLESVKGKTFTRSGYVESVEELDALQ</sequence>